<dbReference type="InterPro" id="IPR016193">
    <property type="entry name" value="Cytidine_deaminase-like"/>
</dbReference>
<dbReference type="CDD" id="cd01285">
    <property type="entry name" value="nucleoside_deaminase"/>
    <property type="match status" value="1"/>
</dbReference>
<dbReference type="InterPro" id="IPR002125">
    <property type="entry name" value="CMP_dCMP_dom"/>
</dbReference>
<name>A0AAV4LTJ7_BABCB</name>
<dbReference type="PROSITE" id="PS51747">
    <property type="entry name" value="CYT_DCMP_DEAMINASES_2"/>
    <property type="match status" value="1"/>
</dbReference>
<dbReference type="GO" id="GO:0002100">
    <property type="term" value="P:tRNA wobble adenosine to inosine editing"/>
    <property type="evidence" value="ECO:0007669"/>
    <property type="project" value="TreeGrafter"/>
</dbReference>
<keyword evidence="1" id="KW-0378">Hydrolase</keyword>
<comment type="caution">
    <text evidence="3">The sequence shown here is derived from an EMBL/GenBank/DDBJ whole genome shotgun (WGS) entry which is preliminary data.</text>
</comment>
<protein>
    <submittedName>
        <fullName evidence="3">CMP/dCMP deaminase, zinc-binding, putative</fullName>
    </submittedName>
</protein>
<dbReference type="SUPFAM" id="SSF53927">
    <property type="entry name" value="Cytidine deaminase-like"/>
    <property type="match status" value="1"/>
</dbReference>
<dbReference type="Gene3D" id="3.40.140.10">
    <property type="entry name" value="Cytidine Deaminase, domain 2"/>
    <property type="match status" value="1"/>
</dbReference>
<dbReference type="EMBL" id="BPLF01000001">
    <property type="protein sequence ID" value="GIX62009.1"/>
    <property type="molecule type" value="Genomic_DNA"/>
</dbReference>
<dbReference type="RefSeq" id="XP_067714080.1">
    <property type="nucleotide sequence ID" value="XM_067857979.1"/>
</dbReference>
<accession>A0AAV4LTJ7</accession>
<keyword evidence="4" id="KW-1185">Reference proteome</keyword>
<dbReference type="Proteomes" id="UP001497744">
    <property type="component" value="Unassembled WGS sequence"/>
</dbReference>
<dbReference type="PANTHER" id="PTHR11079:SF149">
    <property type="entry name" value="TRNA-SPECIFIC ADENOSINE DEAMINASE 2"/>
    <property type="match status" value="1"/>
</dbReference>
<dbReference type="Pfam" id="PF00383">
    <property type="entry name" value="dCMP_cyt_deam_1"/>
    <property type="match status" value="1"/>
</dbReference>
<dbReference type="GeneID" id="94193492"/>
<dbReference type="PANTHER" id="PTHR11079">
    <property type="entry name" value="CYTOSINE DEAMINASE FAMILY MEMBER"/>
    <property type="match status" value="1"/>
</dbReference>
<dbReference type="AlphaFoldDB" id="A0AAV4LTJ7"/>
<sequence length="218" mass="23728">MLSEEDIDRFMAAAIAEARQALETGEVAVGCIIVDKEQRAIVARAGNSTNQKHNSTWHCEFGAIDTLFSLVPGGKVGCGDRESLRAFMSRHALFVTCEPCIMCATALQIVGLTEVYYGCDNEKFGGCGSVLSLHEGLSTLPATRMVRATAAKLAHRVQPPRTSATGSSRSLLRLKRRDLLAQLGHGLPVPLLVELAVLKERVAQLYRIHDELVLHRHG</sequence>
<reference evidence="3 4" key="1">
    <citation type="submission" date="2021-06" db="EMBL/GenBank/DDBJ databases">
        <title>Genome sequence of Babesia caballi.</title>
        <authorList>
            <person name="Yamagishi J."/>
            <person name="Kidaka T."/>
            <person name="Ochi A."/>
        </authorList>
    </citation>
    <scope>NUCLEOTIDE SEQUENCE [LARGE SCALE GENOMIC DNA]</scope>
    <source>
        <strain evidence="3">USDA-D6B2</strain>
    </source>
</reference>
<dbReference type="GO" id="GO:0052717">
    <property type="term" value="F:tRNA-specific adenosine-34 deaminase activity"/>
    <property type="evidence" value="ECO:0007669"/>
    <property type="project" value="TreeGrafter"/>
</dbReference>
<gene>
    <name evidence="3" type="ORF">BcabD6B2_14440</name>
</gene>
<evidence type="ECO:0000259" key="2">
    <source>
        <dbReference type="PROSITE" id="PS51747"/>
    </source>
</evidence>
<feature type="domain" description="CMP/dCMP-type deaminase" evidence="2">
    <location>
        <begin position="5"/>
        <end position="138"/>
    </location>
</feature>
<evidence type="ECO:0000256" key="1">
    <source>
        <dbReference type="ARBA" id="ARBA00022801"/>
    </source>
</evidence>
<proteinExistence type="predicted"/>
<evidence type="ECO:0000313" key="4">
    <source>
        <dbReference type="Proteomes" id="UP001497744"/>
    </source>
</evidence>
<evidence type="ECO:0000313" key="3">
    <source>
        <dbReference type="EMBL" id="GIX62009.1"/>
    </source>
</evidence>
<organism evidence="3 4">
    <name type="scientific">Babesia caballi</name>
    <dbReference type="NCBI Taxonomy" id="5871"/>
    <lineage>
        <taxon>Eukaryota</taxon>
        <taxon>Sar</taxon>
        <taxon>Alveolata</taxon>
        <taxon>Apicomplexa</taxon>
        <taxon>Aconoidasida</taxon>
        <taxon>Piroplasmida</taxon>
        <taxon>Babesiidae</taxon>
        <taxon>Babesia</taxon>
    </lineage>
</organism>